<feature type="region of interest" description="Disordered" evidence="1">
    <location>
        <begin position="15"/>
        <end position="132"/>
    </location>
</feature>
<feature type="non-terminal residue" evidence="2">
    <location>
        <position position="1"/>
    </location>
</feature>
<gene>
    <name evidence="2" type="primary">TRM5_1</name>
    <name evidence="2" type="ORF">CM83_2694</name>
</gene>
<feature type="compositionally biased region" description="Polar residues" evidence="1">
    <location>
        <begin position="94"/>
        <end position="109"/>
    </location>
</feature>
<dbReference type="GO" id="GO:0008168">
    <property type="term" value="F:methyltransferase activity"/>
    <property type="evidence" value="ECO:0007669"/>
    <property type="project" value="UniProtKB-KW"/>
</dbReference>
<dbReference type="GO" id="GO:0032259">
    <property type="term" value="P:methylation"/>
    <property type="evidence" value="ECO:0007669"/>
    <property type="project" value="UniProtKB-KW"/>
</dbReference>
<evidence type="ECO:0000256" key="1">
    <source>
        <dbReference type="SAM" id="MobiDB-lite"/>
    </source>
</evidence>
<feature type="compositionally biased region" description="Polar residues" evidence="1">
    <location>
        <begin position="72"/>
        <end position="86"/>
    </location>
</feature>
<accession>A0A0A9Y057</accession>
<name>A0A0A9Y057_LYGHE</name>
<evidence type="ECO:0000313" key="2">
    <source>
        <dbReference type="EMBL" id="JAG24493.1"/>
    </source>
</evidence>
<organism evidence="2">
    <name type="scientific">Lygus hesperus</name>
    <name type="common">Western plant bug</name>
    <dbReference type="NCBI Taxonomy" id="30085"/>
    <lineage>
        <taxon>Eukaryota</taxon>
        <taxon>Metazoa</taxon>
        <taxon>Ecdysozoa</taxon>
        <taxon>Arthropoda</taxon>
        <taxon>Hexapoda</taxon>
        <taxon>Insecta</taxon>
        <taxon>Pterygota</taxon>
        <taxon>Neoptera</taxon>
        <taxon>Paraneoptera</taxon>
        <taxon>Hemiptera</taxon>
        <taxon>Heteroptera</taxon>
        <taxon>Panheteroptera</taxon>
        <taxon>Cimicomorpha</taxon>
        <taxon>Miridae</taxon>
        <taxon>Mirini</taxon>
        <taxon>Lygus</taxon>
    </lineage>
</organism>
<dbReference type="EMBL" id="GBHO01019111">
    <property type="protein sequence ID" value="JAG24493.1"/>
    <property type="molecule type" value="Transcribed_RNA"/>
</dbReference>
<keyword evidence="2" id="KW-0808">Transferase</keyword>
<feature type="compositionally biased region" description="Polar residues" evidence="1">
    <location>
        <begin position="52"/>
        <end position="63"/>
    </location>
</feature>
<sequence>SEKLREPRSYVVNLDGKEYRRNSSFLRPRKSQKTEAPEHRKSRVSLQPILKQDSSPKNKSSQPHAEPYKPGTTLNCSDPNLESQKQGTKEKILTSPNKPRTSLTLVTKPSSPPAVQPMTTRSGRIVKPPEKY</sequence>
<keyword evidence="2" id="KW-0489">Methyltransferase</keyword>
<proteinExistence type="predicted"/>
<dbReference type="AlphaFoldDB" id="A0A0A9Y057"/>
<reference evidence="2" key="2">
    <citation type="submission" date="2014-07" db="EMBL/GenBank/DDBJ databases">
        <authorList>
            <person name="Hull J."/>
        </authorList>
    </citation>
    <scope>NUCLEOTIDE SEQUENCE</scope>
</reference>
<reference evidence="2" key="1">
    <citation type="journal article" date="2014" name="PLoS ONE">
        <title>Transcriptome-Based Identification of ABC Transporters in the Western Tarnished Plant Bug Lygus hesperus.</title>
        <authorList>
            <person name="Hull J.J."/>
            <person name="Chaney K."/>
            <person name="Geib S.M."/>
            <person name="Fabrick J.A."/>
            <person name="Brent C.S."/>
            <person name="Walsh D."/>
            <person name="Lavine L.C."/>
        </authorList>
    </citation>
    <scope>NUCLEOTIDE SEQUENCE</scope>
</reference>
<protein>
    <submittedName>
        <fullName evidence="2">tRNA (Guanine(37)-N1)-methyltransferase</fullName>
    </submittedName>
</protein>